<name>A0A4U1IIK8_9BACT</name>
<evidence type="ECO:0000313" key="2">
    <source>
        <dbReference type="Proteomes" id="UP000309215"/>
    </source>
</evidence>
<dbReference type="Proteomes" id="UP000309215">
    <property type="component" value="Unassembled WGS sequence"/>
</dbReference>
<dbReference type="AlphaFoldDB" id="A0A4U1IIK8"/>
<dbReference type="EMBL" id="SSMQ01000116">
    <property type="protein sequence ID" value="TKC93699.1"/>
    <property type="molecule type" value="Genomic_DNA"/>
</dbReference>
<protein>
    <submittedName>
        <fullName evidence="1">Uncharacterized protein</fullName>
    </submittedName>
</protein>
<dbReference type="RefSeq" id="WP_136936103.1">
    <property type="nucleotide sequence ID" value="NZ_SSMQ01000116.1"/>
</dbReference>
<comment type="caution">
    <text evidence="1">The sequence shown here is derived from an EMBL/GenBank/DDBJ whole genome shotgun (WGS) entry which is preliminary data.</text>
</comment>
<organism evidence="1 2">
    <name type="scientific">Polyangium fumosum</name>
    <dbReference type="NCBI Taxonomy" id="889272"/>
    <lineage>
        <taxon>Bacteria</taxon>
        <taxon>Pseudomonadati</taxon>
        <taxon>Myxococcota</taxon>
        <taxon>Polyangia</taxon>
        <taxon>Polyangiales</taxon>
        <taxon>Polyangiaceae</taxon>
        <taxon>Polyangium</taxon>
    </lineage>
</organism>
<proteinExistence type="predicted"/>
<accession>A0A4U1IIK8</accession>
<evidence type="ECO:0000313" key="1">
    <source>
        <dbReference type="EMBL" id="TKC93699.1"/>
    </source>
</evidence>
<sequence length="135" mass="14547">MPRNSTPKKKIPESEADESAELATAFALASDGELYFTFESAPPPGRAVFVGYALRSDEVRKFGVGGLLLWALVQTLALGSDGCIYVREGFIDPEGRDVFRGFAATPEEAARAAEELHRVASNVVVEVFARKRAAA</sequence>
<dbReference type="OrthoDB" id="5530088at2"/>
<reference evidence="1 2" key="1">
    <citation type="submission" date="2019-04" db="EMBL/GenBank/DDBJ databases">
        <authorList>
            <person name="Li Y."/>
            <person name="Wang J."/>
        </authorList>
    </citation>
    <scope>NUCLEOTIDE SEQUENCE [LARGE SCALE GENOMIC DNA]</scope>
    <source>
        <strain evidence="1 2">DSM 14668</strain>
    </source>
</reference>
<keyword evidence="2" id="KW-1185">Reference proteome</keyword>
<gene>
    <name evidence="1" type="ORF">E8A74_48985</name>
</gene>